<evidence type="ECO:0000256" key="2">
    <source>
        <dbReference type="ARBA" id="ARBA00023125"/>
    </source>
</evidence>
<gene>
    <name evidence="6" type="ORF">AX018_10545</name>
</gene>
<accession>A0A328YSJ8</accession>
<evidence type="ECO:0000256" key="3">
    <source>
        <dbReference type="ARBA" id="ARBA00023163"/>
    </source>
</evidence>
<keyword evidence="3" id="KW-0804">Transcription</keyword>
<organism evidence="6 7">
    <name type="scientific">Paracidovorax anthurii</name>
    <dbReference type="NCBI Taxonomy" id="78229"/>
    <lineage>
        <taxon>Bacteria</taxon>
        <taxon>Pseudomonadati</taxon>
        <taxon>Pseudomonadota</taxon>
        <taxon>Betaproteobacteria</taxon>
        <taxon>Burkholderiales</taxon>
        <taxon>Comamonadaceae</taxon>
        <taxon>Paracidovorax</taxon>
    </lineage>
</organism>
<dbReference type="SUPFAM" id="SSF48008">
    <property type="entry name" value="GntR ligand-binding domain-like"/>
    <property type="match status" value="1"/>
</dbReference>
<dbReference type="Pfam" id="PF07729">
    <property type="entry name" value="FCD"/>
    <property type="match status" value="1"/>
</dbReference>
<dbReference type="PANTHER" id="PTHR43537:SF53">
    <property type="entry name" value="HTH-TYPE TRANSCRIPTIONAL REPRESSOR NANR"/>
    <property type="match status" value="1"/>
</dbReference>
<dbReference type="Pfam" id="PF00392">
    <property type="entry name" value="GntR"/>
    <property type="match status" value="1"/>
</dbReference>
<dbReference type="Proteomes" id="UP000248856">
    <property type="component" value="Unassembled WGS sequence"/>
</dbReference>
<proteinExistence type="predicted"/>
<evidence type="ECO:0000259" key="5">
    <source>
        <dbReference type="PROSITE" id="PS50949"/>
    </source>
</evidence>
<dbReference type="PROSITE" id="PS50949">
    <property type="entry name" value="HTH_GNTR"/>
    <property type="match status" value="1"/>
</dbReference>
<dbReference type="Gene3D" id="1.10.10.10">
    <property type="entry name" value="Winged helix-like DNA-binding domain superfamily/Winged helix DNA-binding domain"/>
    <property type="match status" value="1"/>
</dbReference>
<keyword evidence="7" id="KW-1185">Reference proteome</keyword>
<evidence type="ECO:0000313" key="6">
    <source>
        <dbReference type="EMBL" id="RAR76103.1"/>
    </source>
</evidence>
<dbReference type="EMBL" id="QLTA01000054">
    <property type="protein sequence ID" value="RAR76103.1"/>
    <property type="molecule type" value="Genomic_DNA"/>
</dbReference>
<evidence type="ECO:0000256" key="4">
    <source>
        <dbReference type="SAM" id="MobiDB-lite"/>
    </source>
</evidence>
<feature type="compositionally biased region" description="Low complexity" evidence="4">
    <location>
        <begin position="251"/>
        <end position="262"/>
    </location>
</feature>
<dbReference type="InterPro" id="IPR036390">
    <property type="entry name" value="WH_DNA-bd_sf"/>
</dbReference>
<sequence length="268" mass="28708">MAISSSDISSRIMEAVMAQKLAPGMRLGEQQLAMLFDCSRTLVREALMRLAARGIVTVSARRGWYVIEPSLDEAREAFEARRVIELGLIRGMRQPLGRASLQSLRAHLAREKAALRGADVGARSFLLGDFHVCLAECLGNTLLADTLRDFTARTTLIAMRYQSSHDAAQSCEDHVRIVAALEAGDFARAEALMAEHIGTVQAHLRLPVQNDPLAQLRGALAPVAKEPSGAAAPGAKPPRRARAAPTPPASSPVSPSSDDPSTYLGALL</sequence>
<dbReference type="AlphaFoldDB" id="A0A328YSJ8"/>
<dbReference type="InterPro" id="IPR011711">
    <property type="entry name" value="GntR_C"/>
</dbReference>
<dbReference type="OrthoDB" id="5243844at2"/>
<dbReference type="InterPro" id="IPR036388">
    <property type="entry name" value="WH-like_DNA-bd_sf"/>
</dbReference>
<comment type="caution">
    <text evidence="6">The sequence shown here is derived from an EMBL/GenBank/DDBJ whole genome shotgun (WGS) entry which is preliminary data.</text>
</comment>
<dbReference type="GO" id="GO:0003700">
    <property type="term" value="F:DNA-binding transcription factor activity"/>
    <property type="evidence" value="ECO:0007669"/>
    <property type="project" value="InterPro"/>
</dbReference>
<keyword evidence="2 6" id="KW-0238">DNA-binding</keyword>
<feature type="domain" description="HTH gntR-type" evidence="5">
    <location>
        <begin position="2"/>
        <end position="69"/>
    </location>
</feature>
<dbReference type="GO" id="GO:0003677">
    <property type="term" value="F:DNA binding"/>
    <property type="evidence" value="ECO:0007669"/>
    <property type="project" value="UniProtKB-KW"/>
</dbReference>
<dbReference type="SUPFAM" id="SSF46785">
    <property type="entry name" value="Winged helix' DNA-binding domain"/>
    <property type="match status" value="1"/>
</dbReference>
<protein>
    <submittedName>
        <fullName evidence="6">DNA-binding GntR family transcriptional regulator</fullName>
    </submittedName>
</protein>
<dbReference type="PANTHER" id="PTHR43537">
    <property type="entry name" value="TRANSCRIPTIONAL REGULATOR, GNTR FAMILY"/>
    <property type="match status" value="1"/>
</dbReference>
<dbReference type="Gene3D" id="1.20.120.530">
    <property type="entry name" value="GntR ligand-binding domain-like"/>
    <property type="match status" value="1"/>
</dbReference>
<dbReference type="SMART" id="SM00895">
    <property type="entry name" value="FCD"/>
    <property type="match status" value="1"/>
</dbReference>
<dbReference type="InterPro" id="IPR000524">
    <property type="entry name" value="Tscrpt_reg_HTH_GntR"/>
</dbReference>
<dbReference type="SMART" id="SM00345">
    <property type="entry name" value="HTH_GNTR"/>
    <property type="match status" value="1"/>
</dbReference>
<evidence type="ECO:0000256" key="1">
    <source>
        <dbReference type="ARBA" id="ARBA00023015"/>
    </source>
</evidence>
<feature type="region of interest" description="Disordered" evidence="4">
    <location>
        <begin position="224"/>
        <end position="268"/>
    </location>
</feature>
<dbReference type="InterPro" id="IPR008920">
    <property type="entry name" value="TF_FadR/GntR_C"/>
</dbReference>
<name>A0A328YSJ8_9BURK</name>
<reference evidence="6 7" key="1">
    <citation type="submission" date="2018-06" db="EMBL/GenBank/DDBJ databases">
        <title>Genomic Encyclopedia of Archaeal and Bacterial Type Strains, Phase II (KMG-II): from individual species to whole genera.</title>
        <authorList>
            <person name="Goeker M."/>
        </authorList>
    </citation>
    <scope>NUCLEOTIDE SEQUENCE [LARGE SCALE GENOMIC DNA]</scope>
    <source>
        <strain evidence="6 7">CFPB 3232</strain>
    </source>
</reference>
<evidence type="ECO:0000313" key="7">
    <source>
        <dbReference type="Proteomes" id="UP000248856"/>
    </source>
</evidence>
<keyword evidence="1" id="KW-0805">Transcription regulation</keyword>
<dbReference type="RefSeq" id="WP_111881055.1">
    <property type="nucleotide sequence ID" value="NZ_CBCSGC010000031.1"/>
</dbReference>